<keyword evidence="4 11" id="KW-0808">Transferase</keyword>
<dbReference type="PANTHER" id="PTHR12317:SF12">
    <property type="entry name" value="ACYL-COA WAX ALCOHOL ACYLTRANSFERASE 2"/>
    <property type="match status" value="1"/>
</dbReference>
<evidence type="ECO:0000256" key="1">
    <source>
        <dbReference type="ARBA" id="ARBA00004477"/>
    </source>
</evidence>
<gene>
    <name evidence="12" type="primary">AWAT2</name>
</gene>
<dbReference type="eggNOG" id="KOG0831">
    <property type="taxonomic scope" value="Eukaryota"/>
</dbReference>
<evidence type="ECO:0000256" key="8">
    <source>
        <dbReference type="ARBA" id="ARBA00023098"/>
    </source>
</evidence>
<dbReference type="OMA" id="RMVHIYP"/>
<keyword evidence="9 11" id="KW-0472">Membrane</keyword>
<dbReference type="HOGENOM" id="CLU_023995_0_0_1"/>
<evidence type="ECO:0000256" key="3">
    <source>
        <dbReference type="ARBA" id="ARBA00022516"/>
    </source>
</evidence>
<evidence type="ECO:0000313" key="12">
    <source>
        <dbReference type="Ensembl" id="ENSSHAP00000008903.1"/>
    </source>
</evidence>
<name>G3W0E8_SARHA</name>
<dbReference type="InParanoid" id="G3W0E8"/>
<evidence type="ECO:0000256" key="6">
    <source>
        <dbReference type="ARBA" id="ARBA00022824"/>
    </source>
</evidence>
<reference evidence="12" key="3">
    <citation type="submission" date="2025-09" db="UniProtKB">
        <authorList>
            <consortium name="Ensembl"/>
        </authorList>
    </citation>
    <scope>IDENTIFICATION</scope>
</reference>
<dbReference type="Proteomes" id="UP000007648">
    <property type="component" value="Unassembled WGS sequence"/>
</dbReference>
<feature type="transmembrane region" description="Helical" evidence="11">
    <location>
        <begin position="45"/>
        <end position="62"/>
    </location>
</feature>
<dbReference type="AlphaFoldDB" id="G3W0E8"/>
<dbReference type="FunCoup" id="G3W0E8">
    <property type="interactions" value="63"/>
</dbReference>
<dbReference type="Ensembl" id="ENSSHAT00000008976.2">
    <property type="protein sequence ID" value="ENSSHAP00000008903.1"/>
    <property type="gene ID" value="ENSSHAG00000007709.2"/>
</dbReference>
<dbReference type="GO" id="GO:0050252">
    <property type="term" value="F:retinol O-fatty-acyltransferase activity"/>
    <property type="evidence" value="ECO:0007669"/>
    <property type="project" value="Ensembl"/>
</dbReference>
<dbReference type="Pfam" id="PF03982">
    <property type="entry name" value="DAGAT"/>
    <property type="match status" value="1"/>
</dbReference>
<dbReference type="GO" id="GO:0006640">
    <property type="term" value="P:monoacylglycerol biosynthetic process"/>
    <property type="evidence" value="ECO:0007669"/>
    <property type="project" value="Ensembl"/>
</dbReference>
<dbReference type="EC" id="2.3.1.-" evidence="11"/>
<dbReference type="CDD" id="cd07987">
    <property type="entry name" value="LPLAT_MGAT-like"/>
    <property type="match status" value="1"/>
</dbReference>
<keyword evidence="3" id="KW-0444">Lipid biosynthesis</keyword>
<keyword evidence="6 11" id="KW-0256">Endoplasmic reticulum</keyword>
<organism evidence="12 13">
    <name type="scientific">Sarcophilus harrisii</name>
    <name type="common">Tasmanian devil</name>
    <name type="synonym">Sarcophilus laniarius</name>
    <dbReference type="NCBI Taxonomy" id="9305"/>
    <lineage>
        <taxon>Eukaryota</taxon>
        <taxon>Metazoa</taxon>
        <taxon>Chordata</taxon>
        <taxon>Craniata</taxon>
        <taxon>Vertebrata</taxon>
        <taxon>Euteleostomi</taxon>
        <taxon>Mammalia</taxon>
        <taxon>Metatheria</taxon>
        <taxon>Dasyuromorphia</taxon>
        <taxon>Dasyuridae</taxon>
        <taxon>Sarcophilus</taxon>
    </lineage>
</organism>
<evidence type="ECO:0000256" key="9">
    <source>
        <dbReference type="ARBA" id="ARBA00023136"/>
    </source>
</evidence>
<evidence type="ECO:0000256" key="7">
    <source>
        <dbReference type="ARBA" id="ARBA00022989"/>
    </source>
</evidence>
<comment type="subcellular location">
    <subcellularLocation>
        <location evidence="1 11">Endoplasmic reticulum membrane</location>
        <topology evidence="1 11">Multi-pass membrane protein</topology>
    </subcellularLocation>
</comment>
<comment type="similarity">
    <text evidence="2 11">Belongs to the diacylglycerol acyltransferase family.</text>
</comment>
<dbReference type="RefSeq" id="XP_003775008.1">
    <property type="nucleotide sequence ID" value="XM_003774960.3"/>
</dbReference>
<evidence type="ECO:0000256" key="4">
    <source>
        <dbReference type="ARBA" id="ARBA00022679"/>
    </source>
</evidence>
<keyword evidence="10" id="KW-0012">Acyltransferase</keyword>
<keyword evidence="5 11" id="KW-0812">Transmembrane</keyword>
<dbReference type="OrthoDB" id="264532at2759"/>
<dbReference type="PANTHER" id="PTHR12317">
    <property type="entry name" value="DIACYLGLYCEROL O-ACYLTRANSFERASE"/>
    <property type="match status" value="1"/>
</dbReference>
<keyword evidence="7 11" id="KW-1133">Transmembrane helix</keyword>
<dbReference type="STRING" id="9305.ENSSHAP00000008903"/>
<protein>
    <recommendedName>
        <fullName evidence="11">Acyltransferase</fullName>
        <ecNumber evidence="11">2.3.1.-</ecNumber>
    </recommendedName>
</protein>
<reference evidence="12" key="2">
    <citation type="submission" date="2025-08" db="UniProtKB">
        <authorList>
            <consortium name="Ensembl"/>
        </authorList>
    </citation>
    <scope>IDENTIFICATION</scope>
</reference>
<keyword evidence="8" id="KW-0443">Lipid metabolism</keyword>
<evidence type="ECO:0000256" key="2">
    <source>
        <dbReference type="ARBA" id="ARBA00005420"/>
    </source>
</evidence>
<evidence type="ECO:0000313" key="13">
    <source>
        <dbReference type="Proteomes" id="UP000007648"/>
    </source>
</evidence>
<dbReference type="CTD" id="158835"/>
<reference evidence="12 13" key="1">
    <citation type="journal article" date="2011" name="Proc. Natl. Acad. Sci. U.S.A.">
        <title>Genetic diversity and population structure of the endangered marsupial Sarcophilus harrisii (Tasmanian devil).</title>
        <authorList>
            <person name="Miller W."/>
            <person name="Hayes V.M."/>
            <person name="Ratan A."/>
            <person name="Petersen D.C."/>
            <person name="Wittekindt N.E."/>
            <person name="Miller J."/>
            <person name="Walenz B."/>
            <person name="Knight J."/>
            <person name="Qi J."/>
            <person name="Zhao F."/>
            <person name="Wang Q."/>
            <person name="Bedoya-Reina O.C."/>
            <person name="Katiyar N."/>
            <person name="Tomsho L.P."/>
            <person name="Kasson L.M."/>
            <person name="Hardie R.A."/>
            <person name="Woodbridge P."/>
            <person name="Tindall E.A."/>
            <person name="Bertelsen M.F."/>
            <person name="Dixon D."/>
            <person name="Pyecroft S."/>
            <person name="Helgen K.M."/>
            <person name="Lesk A.M."/>
            <person name="Pringle T.H."/>
            <person name="Patterson N."/>
            <person name="Zhang Y."/>
            <person name="Kreiss A."/>
            <person name="Woods G.M."/>
            <person name="Jones M.E."/>
            <person name="Schuster S.C."/>
        </authorList>
    </citation>
    <scope>NUCLEOTIDE SEQUENCE [LARGE SCALE GENOMIC DNA]</scope>
</reference>
<proteinExistence type="inferred from homology"/>
<accession>G3W0E8</accession>
<dbReference type="GO" id="GO:0005789">
    <property type="term" value="C:endoplasmic reticulum membrane"/>
    <property type="evidence" value="ECO:0007669"/>
    <property type="project" value="UniProtKB-SubCell"/>
</dbReference>
<sequence length="333" mass="38380">MGSISRKDLKAALEVFAIFQWALSALLIVLFVIFFHLYLVVFTPYWQLTVLTIMWLIFDWKTPQRGGRRSKWVRGWRLWKQYRDYFPLKLVKTHDLSPRYNYIIASHPHGLLAHNCFCHFATEASGFSRIFPGITPYVLTLGAFFWVPILREYVMSSGACSVAQASMDYLLSGKGSGNAVVVVVGGLAECPYARPGFSTLVLKERKGFVRVALRHGVALVPTYSFGENEVYDQHIFTPGGWINRFQKWIQRLVHIYPCAFYGRGFTENSWGLLPYRKPVTTIVGEPLQIPKIENPSQDVVDEYHARYIKALRKLFEEYKVQYGFPETQELTII</sequence>
<dbReference type="GO" id="GO:0010025">
    <property type="term" value="P:wax biosynthetic process"/>
    <property type="evidence" value="ECO:0007669"/>
    <property type="project" value="Ensembl"/>
</dbReference>
<evidence type="ECO:0000256" key="5">
    <source>
        <dbReference type="ARBA" id="ARBA00022692"/>
    </source>
</evidence>
<evidence type="ECO:0000256" key="10">
    <source>
        <dbReference type="ARBA" id="ARBA00023315"/>
    </source>
</evidence>
<dbReference type="GeneID" id="100931966"/>
<dbReference type="GeneTree" id="ENSGT01030000234582"/>
<dbReference type="InterPro" id="IPR007130">
    <property type="entry name" value="DAGAT"/>
</dbReference>
<keyword evidence="13" id="KW-1185">Reference proteome</keyword>
<feature type="transmembrane region" description="Helical" evidence="11">
    <location>
        <begin position="12"/>
        <end position="39"/>
    </location>
</feature>
<dbReference type="KEGG" id="shr:100931966"/>
<evidence type="ECO:0000256" key="11">
    <source>
        <dbReference type="RuleBase" id="RU367023"/>
    </source>
</evidence>
<dbReference type="SUPFAM" id="SSF69593">
    <property type="entry name" value="Glycerol-3-phosphate (1)-acyltransferase"/>
    <property type="match status" value="1"/>
</dbReference>